<protein>
    <submittedName>
        <fullName evidence="2">Putative epidermal growth factor receptor substrate 15</fullName>
    </submittedName>
</protein>
<keyword evidence="3" id="KW-1185">Reference proteome</keyword>
<accession>A0A8K0IGR3</accession>
<feature type="compositionally biased region" description="Basic and acidic residues" evidence="1">
    <location>
        <begin position="56"/>
        <end position="71"/>
    </location>
</feature>
<evidence type="ECO:0000313" key="3">
    <source>
        <dbReference type="Proteomes" id="UP000797356"/>
    </source>
</evidence>
<dbReference type="AlphaFoldDB" id="A0A8K0IGR3"/>
<dbReference type="OrthoDB" id="524326at2759"/>
<reference evidence="2" key="2">
    <citation type="submission" date="2019-07" db="EMBL/GenBank/DDBJ databases">
        <authorList>
            <person name="Yang Y."/>
            <person name="Bocs S."/>
            <person name="Baudouin L."/>
        </authorList>
    </citation>
    <scope>NUCLEOTIDE SEQUENCE</scope>
    <source>
        <tissue evidence="2">Spear leaf of Hainan Tall coconut</tissue>
    </source>
</reference>
<proteinExistence type="predicted"/>
<gene>
    <name evidence="2" type="ORF">COCNU_07G014440</name>
</gene>
<dbReference type="Proteomes" id="UP000797356">
    <property type="component" value="Chromosome 7"/>
</dbReference>
<keyword evidence="2" id="KW-0675">Receptor</keyword>
<reference evidence="2" key="1">
    <citation type="journal article" date="2017" name="Gigascience">
        <title>The genome draft of coconut (Cocos nucifera).</title>
        <authorList>
            <person name="Xiao Y."/>
            <person name="Xu P."/>
            <person name="Fan H."/>
            <person name="Baudouin L."/>
            <person name="Xia W."/>
            <person name="Bocs S."/>
            <person name="Xu J."/>
            <person name="Li Q."/>
            <person name="Guo A."/>
            <person name="Zhou L."/>
            <person name="Li J."/>
            <person name="Wu Y."/>
            <person name="Ma Z."/>
            <person name="Armero A."/>
            <person name="Issali A.E."/>
            <person name="Liu N."/>
            <person name="Peng M."/>
            <person name="Yang Y."/>
        </authorList>
    </citation>
    <scope>NUCLEOTIDE SEQUENCE</scope>
    <source>
        <tissue evidence="2">Spear leaf of Hainan Tall coconut</tissue>
    </source>
</reference>
<comment type="caution">
    <text evidence="2">The sequence shown here is derived from an EMBL/GenBank/DDBJ whole genome shotgun (WGS) entry which is preliminary data.</text>
</comment>
<sequence length="272" mass="29743">MVAKDLGVEVEHLVSASSPKSPTVWSDKASTDEFSPVASSSNANSKNEKPFSASEHITESESAYDHSEEGLTRSPGSPERSIFESPFRSAQFDVHDISPRTKESHSDHGGAESSVFGDKFADETSWNFDDTDSVWGSNAIHLKETDHERTTENSFFGSEDFGLNPLKLDTPSAVSISGKGKKSLFFEDSVPNSPFFNSGLSPMFNEGREDGSFNSFSKFDSFRTHDSEFYPPGGTIRKFDSSGSSRDFGHGRKFESFDDADPFGSTGPFKSS</sequence>
<evidence type="ECO:0000256" key="1">
    <source>
        <dbReference type="SAM" id="MobiDB-lite"/>
    </source>
</evidence>
<feature type="compositionally biased region" description="Polar residues" evidence="1">
    <location>
        <begin position="15"/>
        <end position="24"/>
    </location>
</feature>
<feature type="region of interest" description="Disordered" evidence="1">
    <location>
        <begin position="13"/>
        <end position="116"/>
    </location>
</feature>
<evidence type="ECO:0000313" key="2">
    <source>
        <dbReference type="EMBL" id="KAG1355332.1"/>
    </source>
</evidence>
<dbReference type="EMBL" id="CM017878">
    <property type="protein sequence ID" value="KAG1355332.1"/>
    <property type="molecule type" value="Genomic_DNA"/>
</dbReference>
<organism evidence="2 3">
    <name type="scientific">Cocos nucifera</name>
    <name type="common">Coconut palm</name>
    <dbReference type="NCBI Taxonomy" id="13894"/>
    <lineage>
        <taxon>Eukaryota</taxon>
        <taxon>Viridiplantae</taxon>
        <taxon>Streptophyta</taxon>
        <taxon>Embryophyta</taxon>
        <taxon>Tracheophyta</taxon>
        <taxon>Spermatophyta</taxon>
        <taxon>Magnoliopsida</taxon>
        <taxon>Liliopsida</taxon>
        <taxon>Arecaceae</taxon>
        <taxon>Arecoideae</taxon>
        <taxon>Cocoseae</taxon>
        <taxon>Attaleinae</taxon>
        <taxon>Cocos</taxon>
    </lineage>
</organism>
<feature type="region of interest" description="Disordered" evidence="1">
    <location>
        <begin position="250"/>
        <end position="272"/>
    </location>
</feature>
<name>A0A8K0IGR3_COCNU</name>
<feature type="compositionally biased region" description="Basic and acidic residues" evidence="1">
    <location>
        <begin position="93"/>
        <end position="110"/>
    </location>
</feature>